<evidence type="ECO:0000313" key="2">
    <source>
        <dbReference type="EMBL" id="GAA5441706.1"/>
    </source>
</evidence>
<comment type="caution">
    <text evidence="2">The sequence shown here is derived from an EMBL/GenBank/DDBJ whole genome shotgun (WGS) entry which is preliminary data.</text>
</comment>
<evidence type="ECO:0000313" key="3">
    <source>
        <dbReference type="Proteomes" id="UP001423409"/>
    </source>
</evidence>
<accession>A0ABP9ULM6</accession>
<evidence type="ECO:0008006" key="4">
    <source>
        <dbReference type="Google" id="ProtNLM"/>
    </source>
</evidence>
<reference evidence="2 3" key="1">
    <citation type="submission" date="2024-02" db="EMBL/GenBank/DDBJ databases">
        <title>Deinococcus caeni NBRC 101312.</title>
        <authorList>
            <person name="Ichikawa N."/>
            <person name="Katano-Makiyama Y."/>
            <person name="Hidaka K."/>
        </authorList>
    </citation>
    <scope>NUCLEOTIDE SEQUENCE [LARGE SCALE GENOMIC DNA]</scope>
    <source>
        <strain evidence="2 3">NBRC 101312</strain>
    </source>
</reference>
<keyword evidence="3" id="KW-1185">Reference proteome</keyword>
<dbReference type="EMBL" id="BAABQU010000069">
    <property type="protein sequence ID" value="GAA5441706.1"/>
    <property type="molecule type" value="Genomic_DNA"/>
</dbReference>
<proteinExistence type="predicted"/>
<gene>
    <name evidence="2" type="ORF">Dcae01_03246</name>
</gene>
<feature type="chain" id="PRO_5046342592" description="Lipoprotein" evidence="1">
    <location>
        <begin position="24"/>
        <end position="128"/>
    </location>
</feature>
<keyword evidence="1" id="KW-0732">Signal</keyword>
<dbReference type="Proteomes" id="UP001423409">
    <property type="component" value="Unassembled WGS sequence"/>
</dbReference>
<feature type="signal peptide" evidence="1">
    <location>
        <begin position="1"/>
        <end position="23"/>
    </location>
</feature>
<dbReference type="PROSITE" id="PS51257">
    <property type="entry name" value="PROKAR_LIPOPROTEIN"/>
    <property type="match status" value="1"/>
</dbReference>
<protein>
    <recommendedName>
        <fullName evidence="4">Lipoprotein</fullName>
    </recommendedName>
</protein>
<dbReference type="RefSeq" id="WP_345447450.1">
    <property type="nucleotide sequence ID" value="NZ_BAABQU010000069.1"/>
</dbReference>
<evidence type="ECO:0000256" key="1">
    <source>
        <dbReference type="SAM" id="SignalP"/>
    </source>
</evidence>
<sequence>MRIATVLCLGVVLTACSPQPNLAAAQVWAYLDERPQCLDETLYCSAHTFKAPEDLSKGLKVRWKRHEDGVLARLKDFQLYMEPREIYGIPGGYRVVLYGSDQSDSDRRFNELKLVSQLGKIFSPRNSK</sequence>
<organism evidence="2 3">
    <name type="scientific">Deinococcus caeni</name>
    <dbReference type="NCBI Taxonomy" id="569127"/>
    <lineage>
        <taxon>Bacteria</taxon>
        <taxon>Thermotogati</taxon>
        <taxon>Deinococcota</taxon>
        <taxon>Deinococci</taxon>
        <taxon>Deinococcales</taxon>
        <taxon>Deinococcaceae</taxon>
        <taxon>Deinococcus</taxon>
    </lineage>
</organism>
<name>A0ABP9ULM6_9DEIO</name>